<feature type="compositionally biased region" description="Basic and acidic residues" evidence="1">
    <location>
        <begin position="138"/>
        <end position="147"/>
    </location>
</feature>
<organism evidence="2 3">
    <name type="scientific">Sistotremastrum niveocremeum HHB9708</name>
    <dbReference type="NCBI Taxonomy" id="1314777"/>
    <lineage>
        <taxon>Eukaryota</taxon>
        <taxon>Fungi</taxon>
        <taxon>Dikarya</taxon>
        <taxon>Basidiomycota</taxon>
        <taxon>Agaricomycotina</taxon>
        <taxon>Agaricomycetes</taxon>
        <taxon>Sistotremastrales</taxon>
        <taxon>Sistotremastraceae</taxon>
        <taxon>Sertulicium</taxon>
        <taxon>Sertulicium niveocremeum</taxon>
    </lineage>
</organism>
<reference evidence="2 3" key="1">
    <citation type="journal article" date="2016" name="Mol. Biol. Evol.">
        <title>Comparative Genomics of Early-Diverging Mushroom-Forming Fungi Provides Insights into the Origins of Lignocellulose Decay Capabilities.</title>
        <authorList>
            <person name="Nagy L.G."/>
            <person name="Riley R."/>
            <person name="Tritt A."/>
            <person name="Adam C."/>
            <person name="Daum C."/>
            <person name="Floudas D."/>
            <person name="Sun H."/>
            <person name="Yadav J.S."/>
            <person name="Pangilinan J."/>
            <person name="Larsson K.H."/>
            <person name="Matsuura K."/>
            <person name="Barry K."/>
            <person name="Labutti K."/>
            <person name="Kuo R."/>
            <person name="Ohm R.A."/>
            <person name="Bhattacharya S.S."/>
            <person name="Shirouzu T."/>
            <person name="Yoshinaga Y."/>
            <person name="Martin F.M."/>
            <person name="Grigoriev I.V."/>
            <person name="Hibbett D.S."/>
        </authorList>
    </citation>
    <scope>NUCLEOTIDE SEQUENCE [LARGE SCALE GENOMIC DNA]</scope>
    <source>
        <strain evidence="2 3">HHB9708</strain>
    </source>
</reference>
<accession>A0A164P2U0</accession>
<feature type="compositionally biased region" description="Basic and acidic residues" evidence="1">
    <location>
        <begin position="239"/>
        <end position="255"/>
    </location>
</feature>
<feature type="compositionally biased region" description="Basic and acidic residues" evidence="1">
    <location>
        <begin position="83"/>
        <end position="93"/>
    </location>
</feature>
<dbReference type="Proteomes" id="UP000076722">
    <property type="component" value="Unassembled WGS sequence"/>
</dbReference>
<sequence>MAIHPLARLQPPPPIHPPLLITLPHLPFCHPYRTLLSEKPLHPELIFPLISLLEANHEVDKPDTKRRGLALAEIRMSSRFRDSHNLHNVDPHHSRAVRPPSPLPPLSCLFGTLSRTENRCTPPQTPPESTVSPSPSPRLEDHRDGRAHSAPPINILAATADDGGQERYDSASEWTVGREPSPSGFVDHSDPSDIGPHSAVQEPHVRQLRPRAATATVSPSYILASPRAISAAISLSEIKKRPRSQEIVKSKPERAPKRRRRN</sequence>
<name>A0A164P2U0_9AGAM</name>
<proteinExistence type="predicted"/>
<evidence type="ECO:0000256" key="1">
    <source>
        <dbReference type="SAM" id="MobiDB-lite"/>
    </source>
</evidence>
<protein>
    <submittedName>
        <fullName evidence="2">Uncharacterized protein</fullName>
    </submittedName>
</protein>
<feature type="region of interest" description="Disordered" evidence="1">
    <location>
        <begin position="83"/>
        <end position="202"/>
    </location>
</feature>
<evidence type="ECO:0000313" key="2">
    <source>
        <dbReference type="EMBL" id="KZS88301.1"/>
    </source>
</evidence>
<gene>
    <name evidence="2" type="ORF">SISNIDRAFT_490311</name>
</gene>
<dbReference type="AlphaFoldDB" id="A0A164P2U0"/>
<evidence type="ECO:0000313" key="3">
    <source>
        <dbReference type="Proteomes" id="UP000076722"/>
    </source>
</evidence>
<keyword evidence="3" id="KW-1185">Reference proteome</keyword>
<dbReference type="EMBL" id="KV419438">
    <property type="protein sequence ID" value="KZS88301.1"/>
    <property type="molecule type" value="Genomic_DNA"/>
</dbReference>
<feature type="region of interest" description="Disordered" evidence="1">
    <location>
        <begin position="239"/>
        <end position="262"/>
    </location>
</feature>